<reference evidence="1" key="2">
    <citation type="submission" date="2023-05" db="EMBL/GenBank/DDBJ databases">
        <authorList>
            <person name="Fouks B."/>
        </authorList>
    </citation>
    <scope>NUCLEOTIDE SEQUENCE</scope>
    <source>
        <strain evidence="1">Stay&amp;Tobe</strain>
        <tissue evidence="1">Testes</tissue>
    </source>
</reference>
<organism evidence="1 2">
    <name type="scientific">Diploptera punctata</name>
    <name type="common">Pacific beetle cockroach</name>
    <dbReference type="NCBI Taxonomy" id="6984"/>
    <lineage>
        <taxon>Eukaryota</taxon>
        <taxon>Metazoa</taxon>
        <taxon>Ecdysozoa</taxon>
        <taxon>Arthropoda</taxon>
        <taxon>Hexapoda</taxon>
        <taxon>Insecta</taxon>
        <taxon>Pterygota</taxon>
        <taxon>Neoptera</taxon>
        <taxon>Polyneoptera</taxon>
        <taxon>Dictyoptera</taxon>
        <taxon>Blattodea</taxon>
        <taxon>Blaberoidea</taxon>
        <taxon>Blaberidae</taxon>
        <taxon>Diplopterinae</taxon>
        <taxon>Diploptera</taxon>
    </lineage>
</organism>
<comment type="caution">
    <text evidence="1">The sequence shown here is derived from an EMBL/GenBank/DDBJ whole genome shotgun (WGS) entry which is preliminary data.</text>
</comment>
<gene>
    <name evidence="1" type="ORF">L9F63_025119</name>
</gene>
<proteinExistence type="predicted"/>
<name>A0AAD7ZCX4_DIPPU</name>
<evidence type="ECO:0000313" key="1">
    <source>
        <dbReference type="EMBL" id="KAJ9578017.1"/>
    </source>
</evidence>
<dbReference type="Proteomes" id="UP001233999">
    <property type="component" value="Unassembled WGS sequence"/>
</dbReference>
<feature type="non-terminal residue" evidence="1">
    <location>
        <position position="1"/>
    </location>
</feature>
<sequence length="54" mass="5921">SVSIGDSCNSGGVLLSSVTVISRHYYKIRFRPSLHELLSATYLSPLRIQIISAN</sequence>
<dbReference type="AlphaFoldDB" id="A0AAD7ZCX4"/>
<evidence type="ECO:0000313" key="2">
    <source>
        <dbReference type="Proteomes" id="UP001233999"/>
    </source>
</evidence>
<dbReference type="EMBL" id="JASPKZ010009097">
    <property type="protein sequence ID" value="KAJ9578017.1"/>
    <property type="molecule type" value="Genomic_DNA"/>
</dbReference>
<accession>A0AAD7ZCX4</accession>
<feature type="non-terminal residue" evidence="1">
    <location>
        <position position="54"/>
    </location>
</feature>
<reference evidence="1" key="1">
    <citation type="journal article" date="2023" name="IScience">
        <title>Live-bearing cockroach genome reveals convergent evolutionary mechanisms linked to viviparity in insects and beyond.</title>
        <authorList>
            <person name="Fouks B."/>
            <person name="Harrison M.C."/>
            <person name="Mikhailova A.A."/>
            <person name="Marchal E."/>
            <person name="English S."/>
            <person name="Carruthers M."/>
            <person name="Jennings E.C."/>
            <person name="Chiamaka E.L."/>
            <person name="Frigard R.A."/>
            <person name="Pippel M."/>
            <person name="Attardo G.M."/>
            <person name="Benoit J.B."/>
            <person name="Bornberg-Bauer E."/>
            <person name="Tobe S.S."/>
        </authorList>
    </citation>
    <scope>NUCLEOTIDE SEQUENCE</scope>
    <source>
        <strain evidence="1">Stay&amp;Tobe</strain>
    </source>
</reference>
<keyword evidence="2" id="KW-1185">Reference proteome</keyword>
<protein>
    <submittedName>
        <fullName evidence="1">Uncharacterized protein</fullName>
    </submittedName>
</protein>